<sequence>MIKGLSAKFYFFVMNEEGKEITKSRTLNRLASDASDAGVNALASIYENLTGEQYSIVEKVVTHIVD</sequence>
<gene>
    <name evidence="2" type="ORF">DFR63_0866</name>
</gene>
<comment type="caution">
    <text evidence="2">The sequence shown here is derived from an EMBL/GenBank/DDBJ whole genome shotgun (WGS) entry which is preliminary data.</text>
</comment>
<dbReference type="Proteomes" id="UP000257076">
    <property type="component" value="Unassembled WGS sequence"/>
</dbReference>
<dbReference type="RefSeq" id="WP_115884503.1">
    <property type="nucleotide sequence ID" value="NZ_CBCSHX010000001.1"/>
</dbReference>
<dbReference type="OrthoDB" id="2390217at2"/>
<name>A0A3E0B1H0_9STAP</name>
<proteinExistence type="predicted"/>
<dbReference type="InterPro" id="IPR012454">
    <property type="entry name" value="DUF1659"/>
</dbReference>
<organism evidence="2 3">
    <name type="scientific">Jeotgalicoccus halotolerans</name>
    <dbReference type="NCBI Taxonomy" id="157227"/>
    <lineage>
        <taxon>Bacteria</taxon>
        <taxon>Bacillati</taxon>
        <taxon>Bacillota</taxon>
        <taxon>Bacilli</taxon>
        <taxon>Bacillales</taxon>
        <taxon>Staphylococcaceae</taxon>
        <taxon>Jeotgalicoccus</taxon>
    </lineage>
</organism>
<accession>A0A3E0B1H0</accession>
<dbReference type="Pfam" id="PF07872">
    <property type="entry name" value="DUF1659"/>
    <property type="match status" value="1"/>
</dbReference>
<dbReference type="EMBL" id="QUMW01000009">
    <property type="protein sequence ID" value="REG25820.1"/>
    <property type="molecule type" value="Genomic_DNA"/>
</dbReference>
<protein>
    <recommendedName>
        <fullName evidence="1">DUF1659 domain-containing protein</fullName>
    </recommendedName>
</protein>
<reference evidence="2 3" key="1">
    <citation type="submission" date="2018-08" db="EMBL/GenBank/DDBJ databases">
        <title>Genomic Encyclopedia of Type Strains, Phase IV (KMG-IV): sequencing the most valuable type-strain genomes for metagenomic binning, comparative biology and taxonomic classification.</title>
        <authorList>
            <person name="Goeker M."/>
        </authorList>
    </citation>
    <scope>NUCLEOTIDE SEQUENCE [LARGE SCALE GENOMIC DNA]</scope>
    <source>
        <strain evidence="2 3">DSM 17274</strain>
    </source>
</reference>
<evidence type="ECO:0000313" key="3">
    <source>
        <dbReference type="Proteomes" id="UP000257076"/>
    </source>
</evidence>
<keyword evidence="3" id="KW-1185">Reference proteome</keyword>
<evidence type="ECO:0000313" key="2">
    <source>
        <dbReference type="EMBL" id="REG25820.1"/>
    </source>
</evidence>
<feature type="domain" description="DUF1659" evidence="1">
    <location>
        <begin position="8"/>
        <end position="64"/>
    </location>
</feature>
<evidence type="ECO:0000259" key="1">
    <source>
        <dbReference type="Pfam" id="PF07872"/>
    </source>
</evidence>
<dbReference type="AlphaFoldDB" id="A0A3E0B1H0"/>